<feature type="domain" description="Type I restriction modification DNA specificity" evidence="11">
    <location>
        <begin position="877"/>
        <end position="1035"/>
    </location>
</feature>
<comment type="catalytic activity">
    <reaction evidence="9">
        <text>a 2'-deoxyadenosine in DNA + S-adenosyl-L-methionine = an N(6)-methyl-2'-deoxyadenosine in DNA + S-adenosyl-L-homocysteine + H(+)</text>
        <dbReference type="Rhea" id="RHEA:15197"/>
        <dbReference type="Rhea" id="RHEA-COMP:12418"/>
        <dbReference type="Rhea" id="RHEA-COMP:12419"/>
        <dbReference type="ChEBI" id="CHEBI:15378"/>
        <dbReference type="ChEBI" id="CHEBI:57856"/>
        <dbReference type="ChEBI" id="CHEBI:59789"/>
        <dbReference type="ChEBI" id="CHEBI:90615"/>
        <dbReference type="ChEBI" id="CHEBI:90616"/>
        <dbReference type="EC" id="2.1.1.72"/>
    </reaction>
</comment>
<feature type="domain" description="Type I restriction modification DNA specificity" evidence="11">
    <location>
        <begin position="684"/>
        <end position="842"/>
    </location>
</feature>
<dbReference type="InterPro" id="IPR029063">
    <property type="entry name" value="SAM-dependent_MTases_sf"/>
</dbReference>
<feature type="domain" description="DNA methylase adenine-specific" evidence="12">
    <location>
        <begin position="291"/>
        <end position="606"/>
    </location>
</feature>
<keyword evidence="10" id="KW-0175">Coiled coil</keyword>
<comment type="similarity">
    <text evidence="1">Belongs to the N(4)/N(6)-methyltransferase family.</text>
</comment>
<evidence type="ECO:0000256" key="6">
    <source>
        <dbReference type="ARBA" id="ARBA00022691"/>
    </source>
</evidence>
<dbReference type="GO" id="GO:0009307">
    <property type="term" value="P:DNA restriction-modification system"/>
    <property type="evidence" value="ECO:0007669"/>
    <property type="project" value="UniProtKB-KW"/>
</dbReference>
<protein>
    <recommendedName>
        <fullName evidence="3">site-specific DNA-methyltransferase (adenine-specific)</fullName>
        <ecNumber evidence="3">2.1.1.72</ecNumber>
    </recommendedName>
</protein>
<dbReference type="SUPFAM" id="SSF116734">
    <property type="entry name" value="DNA methylase specificity domain"/>
    <property type="match status" value="2"/>
</dbReference>
<dbReference type="GO" id="GO:0008170">
    <property type="term" value="F:N-methyltransferase activity"/>
    <property type="evidence" value="ECO:0007669"/>
    <property type="project" value="InterPro"/>
</dbReference>
<dbReference type="GO" id="GO:0032259">
    <property type="term" value="P:methylation"/>
    <property type="evidence" value="ECO:0007669"/>
    <property type="project" value="UniProtKB-KW"/>
</dbReference>
<dbReference type="RefSeq" id="WP_002688894.1">
    <property type="nucleotide sequence ID" value="NZ_UFTJ01000002.1"/>
</dbReference>
<dbReference type="EMBL" id="UFTJ01000002">
    <property type="protein sequence ID" value="SSZ55801.1"/>
    <property type="molecule type" value="Genomic_DNA"/>
</dbReference>
<dbReference type="Gene3D" id="3.40.50.150">
    <property type="entry name" value="Vaccinia Virus protein VP39"/>
    <property type="match status" value="1"/>
</dbReference>
<evidence type="ECO:0000256" key="2">
    <source>
        <dbReference type="ARBA" id="ARBA00010923"/>
    </source>
</evidence>
<dbReference type="SUPFAM" id="SSF53335">
    <property type="entry name" value="S-adenosyl-L-methionine-dependent methyltransferases"/>
    <property type="match status" value="1"/>
</dbReference>
<dbReference type="Pfam" id="PF01420">
    <property type="entry name" value="Methylase_S"/>
    <property type="match status" value="2"/>
</dbReference>
<dbReference type="CDD" id="cd17255">
    <property type="entry name" value="RMtype1_S_Fco49512ORF2615P-TRD2-CR2_like"/>
    <property type="match status" value="1"/>
</dbReference>
<comment type="similarity">
    <text evidence="2">Belongs to the type-I restriction system S methylase family.</text>
</comment>
<evidence type="ECO:0000256" key="7">
    <source>
        <dbReference type="ARBA" id="ARBA00022747"/>
    </source>
</evidence>
<evidence type="ECO:0000259" key="12">
    <source>
        <dbReference type="Pfam" id="PF02384"/>
    </source>
</evidence>
<dbReference type="Proteomes" id="UP000255515">
    <property type="component" value="Unassembled WGS sequence"/>
</dbReference>
<dbReference type="AlphaFoldDB" id="A0A376C0V8"/>
<keyword evidence="6" id="KW-0949">S-adenosyl-L-methionine</keyword>
<accession>A0A376C0V8</accession>
<dbReference type="PANTHER" id="PTHR42933:SF3">
    <property type="entry name" value="TYPE I RESTRICTION ENZYME MJAVIII METHYLASE SUBUNIT"/>
    <property type="match status" value="1"/>
</dbReference>
<evidence type="ECO:0000256" key="10">
    <source>
        <dbReference type="SAM" id="Coils"/>
    </source>
</evidence>
<evidence type="ECO:0000256" key="4">
    <source>
        <dbReference type="ARBA" id="ARBA00022603"/>
    </source>
</evidence>
<dbReference type="Pfam" id="PF02384">
    <property type="entry name" value="N6_Mtase"/>
    <property type="match status" value="1"/>
</dbReference>
<evidence type="ECO:0000256" key="9">
    <source>
        <dbReference type="ARBA" id="ARBA00047942"/>
    </source>
</evidence>
<keyword evidence="4 13" id="KW-0489">Methyltransferase</keyword>
<keyword evidence="7" id="KW-0680">Restriction system</keyword>
<evidence type="ECO:0000256" key="1">
    <source>
        <dbReference type="ARBA" id="ARBA00006594"/>
    </source>
</evidence>
<gene>
    <name evidence="13" type="ORF">NCTC11661_01200</name>
</gene>
<feature type="coiled-coil region" evidence="10">
    <location>
        <begin position="658"/>
        <end position="685"/>
    </location>
</feature>
<dbReference type="EC" id="2.1.1.72" evidence="3"/>
<dbReference type="GO" id="GO:0009007">
    <property type="term" value="F:site-specific DNA-methyltransferase (adenine-specific) activity"/>
    <property type="evidence" value="ECO:0007669"/>
    <property type="project" value="UniProtKB-EC"/>
</dbReference>
<evidence type="ECO:0000313" key="13">
    <source>
        <dbReference type="EMBL" id="SSZ55801.1"/>
    </source>
</evidence>
<name>A0A376C0V8_9FLAO</name>
<dbReference type="InterPro" id="IPR002052">
    <property type="entry name" value="DNA_methylase_N6_adenine_CS"/>
</dbReference>
<dbReference type="InterPro" id="IPR000055">
    <property type="entry name" value="Restrct_endonuc_typeI_TRD"/>
</dbReference>
<keyword evidence="8" id="KW-0238">DNA-binding</keyword>
<keyword evidence="5 13" id="KW-0808">Transferase</keyword>
<organism evidence="13 14">
    <name type="scientific">Bergeyella zoohelcum</name>
    <dbReference type="NCBI Taxonomy" id="1015"/>
    <lineage>
        <taxon>Bacteria</taxon>
        <taxon>Pseudomonadati</taxon>
        <taxon>Bacteroidota</taxon>
        <taxon>Flavobacteriia</taxon>
        <taxon>Flavobacteriales</taxon>
        <taxon>Weeksellaceae</taxon>
        <taxon>Bergeyella</taxon>
    </lineage>
</organism>
<dbReference type="InterPro" id="IPR003356">
    <property type="entry name" value="DNA_methylase_A-5"/>
</dbReference>
<evidence type="ECO:0000256" key="3">
    <source>
        <dbReference type="ARBA" id="ARBA00011900"/>
    </source>
</evidence>
<proteinExistence type="inferred from homology"/>
<evidence type="ECO:0000313" key="14">
    <source>
        <dbReference type="Proteomes" id="UP000255515"/>
    </source>
</evidence>
<sequence>MSEELLQRDLLKNPDKIGKWDFYSIGATTIKALKEHDIIRNVDYGGVEKKKVDGIIVLRKNVIAIIEYKKPSEFNTKAKQDKAIKQEIEVAKKLDCKLIVATDTKETVWVNALTGKRIKDESNHELKANFNPKDEKIVALIEKVNYSINELNNNIKPKQLVNPTDLAKQIWQDIWSVSGATPENCLYTFVELFIFKYLSDLGVLQGIYSFNTVINSFETNNADEILENYASVIRPKIKDLFPENSVDKTTIINGTIFVSKDQKAVKGYSTVFKKVLLKFRDYGKLEHIDYDFKSQLFESFLKESISKKNWGQFFTPLKVVRAIVEMAKDDIKDGVSICDPACGVGKFLLEPIVTRLDYLYDISKKGIKPKVTIHGFDKGFDKDEQKTIILAKANMLIYFSDLIKENTGLTKEFAKLFNESFTLKTNSILGTLSDVVEEEYDLILTNPPYVTSGSSNLKEEIKKDGELVTHYKVNALGVEGLFMEWIVKALKPNGKAYVVIPDGMLNRQNDKNLRKYILDECFIDGLISLPLNTFFTTNKKTYILCITKKADKKQVQKEPVFTYLVSEIGETRDVYRFDIDQNDLNEAVTLFSFFRGNKNSFAKINTDKRCKVIPADYFKDNIEKNWVIDKLWTEEEKIELGIIEKNESVTLFEFSSIIEDVATTIKGLQEEVKELAEKKKSEVNLKPFKLKDLFDIERGISKYTKKYGNANKGNYPVYSASNREALTHINTFDYDGEYLTWATNGFAGYIKIISGKFSFNADRGLLKPKKDGINIYYIKYKIEPILRGLAKGRKGEKGEDEFTKVYPSMIEDIEILMPVDKEGNFDTPTQAEIVEKYQFVDEINLKVAEYQKRIDELTVEIEQPELYKEVAIVDETFFELKRGKRITRETIDFNKGNIPVYSSSKEENSVLGMIDENYLVKNNLILYNKPSILFNLDGSVGHCFLRNDDKYSFIDVVASLKPKTENIDLSFLLYELRKKIQKTGANYQSKLYFNKIRDYGIAIKFPIDKKGKIDLNKQKEIADKYFRIEEIKRIMKSEFDKISQSNIDL</sequence>
<dbReference type="PANTHER" id="PTHR42933">
    <property type="entry name" value="SLR6095 PROTEIN"/>
    <property type="match status" value="1"/>
</dbReference>
<dbReference type="PRINTS" id="PR00507">
    <property type="entry name" value="N12N6MTFRASE"/>
</dbReference>
<evidence type="ECO:0000256" key="8">
    <source>
        <dbReference type="ARBA" id="ARBA00023125"/>
    </source>
</evidence>
<evidence type="ECO:0000259" key="11">
    <source>
        <dbReference type="Pfam" id="PF01420"/>
    </source>
</evidence>
<reference evidence="13 14" key="1">
    <citation type="submission" date="2018-06" db="EMBL/GenBank/DDBJ databases">
        <authorList>
            <consortium name="Pathogen Informatics"/>
            <person name="Doyle S."/>
        </authorList>
    </citation>
    <scope>NUCLEOTIDE SEQUENCE [LARGE SCALE GENOMIC DNA]</scope>
    <source>
        <strain evidence="13 14">NCTC11661</strain>
    </source>
</reference>
<evidence type="ECO:0000256" key="5">
    <source>
        <dbReference type="ARBA" id="ARBA00022679"/>
    </source>
</evidence>
<dbReference type="Gene3D" id="3.90.220.20">
    <property type="entry name" value="DNA methylase specificity domains"/>
    <property type="match status" value="2"/>
</dbReference>
<dbReference type="PROSITE" id="PS00092">
    <property type="entry name" value="N6_MTASE"/>
    <property type="match status" value="1"/>
</dbReference>
<dbReference type="InterPro" id="IPR051537">
    <property type="entry name" value="DNA_Adenine_Mtase"/>
</dbReference>
<dbReference type="InterPro" id="IPR044946">
    <property type="entry name" value="Restrct_endonuc_typeI_TRD_sf"/>
</dbReference>
<dbReference type="GO" id="GO:0003677">
    <property type="term" value="F:DNA binding"/>
    <property type="evidence" value="ECO:0007669"/>
    <property type="project" value="UniProtKB-KW"/>
</dbReference>